<dbReference type="AlphaFoldDB" id="A0A6P6XM42"/>
<proteinExistence type="predicted"/>
<protein>
    <submittedName>
        <fullName evidence="2">UPF0729 protein AAEL015238-like</fullName>
    </submittedName>
</protein>
<evidence type="ECO:0000313" key="2">
    <source>
        <dbReference type="RefSeq" id="XP_027194497.1"/>
    </source>
</evidence>
<dbReference type="InParanoid" id="A0A6P6XM42"/>
<gene>
    <name evidence="2" type="primary">LOC113789193</name>
</gene>
<reference evidence="2" key="1">
    <citation type="submission" date="2025-08" db="UniProtKB">
        <authorList>
            <consortium name="RefSeq"/>
        </authorList>
    </citation>
    <scope>IDENTIFICATION</scope>
    <source>
        <strain evidence="2">Airmid</strain>
    </source>
</reference>
<dbReference type="Proteomes" id="UP000515146">
    <property type="component" value="Unplaced"/>
</dbReference>
<keyword evidence="1" id="KW-1185">Reference proteome</keyword>
<sequence>MVCISCFIAPIVLFIWYKFIYPILQPLIDRWIGDYQLPQPFANLSCPLPEKKKSDNKLECPQQTTSDSISGDDDIQSTKKNS</sequence>
<accession>A0A6P6XM42</accession>
<dbReference type="OrthoDB" id="6509779at2759"/>
<name>A0A6P6XM42_DERPT</name>
<evidence type="ECO:0000313" key="1">
    <source>
        <dbReference type="Proteomes" id="UP000515146"/>
    </source>
</evidence>
<dbReference type="KEGG" id="dpte:113789193"/>
<dbReference type="RefSeq" id="XP_027194497.1">
    <property type="nucleotide sequence ID" value="XM_027338696.1"/>
</dbReference>
<organism evidence="1 2">
    <name type="scientific">Dermatophagoides pteronyssinus</name>
    <name type="common">European house dust mite</name>
    <dbReference type="NCBI Taxonomy" id="6956"/>
    <lineage>
        <taxon>Eukaryota</taxon>
        <taxon>Metazoa</taxon>
        <taxon>Ecdysozoa</taxon>
        <taxon>Arthropoda</taxon>
        <taxon>Chelicerata</taxon>
        <taxon>Arachnida</taxon>
        <taxon>Acari</taxon>
        <taxon>Acariformes</taxon>
        <taxon>Sarcoptiformes</taxon>
        <taxon>Astigmata</taxon>
        <taxon>Psoroptidia</taxon>
        <taxon>Analgoidea</taxon>
        <taxon>Pyroglyphidae</taxon>
        <taxon>Dermatophagoidinae</taxon>
        <taxon>Dermatophagoides</taxon>
    </lineage>
</organism>